<keyword evidence="7 12" id="KW-0220">Diaminopimelate biosynthesis</keyword>
<evidence type="ECO:0000256" key="13">
    <source>
        <dbReference type="PIRNR" id="PIRNR001365"/>
    </source>
</evidence>
<feature type="site" description="Part of a proton relay during catalysis" evidence="12">
    <location>
        <position position="47"/>
    </location>
</feature>
<dbReference type="PIRSF" id="PIRSF001365">
    <property type="entry name" value="DHDPS"/>
    <property type="match status" value="1"/>
</dbReference>
<dbReference type="GO" id="GO:0008840">
    <property type="term" value="F:4-hydroxy-tetrahydrodipicolinate synthase activity"/>
    <property type="evidence" value="ECO:0007669"/>
    <property type="project" value="UniProtKB-UniRule"/>
</dbReference>
<protein>
    <recommendedName>
        <fullName evidence="4 12">4-hydroxy-tetrahydrodipicolinate synthase</fullName>
        <shortName evidence="12">HTPA synthase</shortName>
        <ecNumber evidence="4 12">4.3.3.7</ecNumber>
    </recommendedName>
</protein>
<evidence type="ECO:0000256" key="10">
    <source>
        <dbReference type="ARBA" id="ARBA00023270"/>
    </source>
</evidence>
<evidence type="ECO:0000256" key="5">
    <source>
        <dbReference type="ARBA" id="ARBA00022490"/>
    </source>
</evidence>
<dbReference type="RefSeq" id="WP_015738389.1">
    <property type="nucleotide sequence ID" value="NC_013385.1"/>
</dbReference>
<dbReference type="HAMAP" id="MF_00418">
    <property type="entry name" value="DapA"/>
    <property type="match status" value="1"/>
</dbReference>
<dbReference type="KEGG" id="adg:Adeg_0351"/>
<comment type="subunit">
    <text evidence="12">Homotetramer; dimer of dimers.</text>
</comment>
<dbReference type="PRINTS" id="PR00146">
    <property type="entry name" value="DHPICSNTHASE"/>
</dbReference>
<keyword evidence="10 12" id="KW-0704">Schiff base</keyword>
<comment type="catalytic activity">
    <reaction evidence="11 12">
        <text>L-aspartate 4-semialdehyde + pyruvate = (2S,4S)-4-hydroxy-2,3,4,5-tetrahydrodipicolinate + H2O + H(+)</text>
        <dbReference type="Rhea" id="RHEA:34171"/>
        <dbReference type="ChEBI" id="CHEBI:15361"/>
        <dbReference type="ChEBI" id="CHEBI:15377"/>
        <dbReference type="ChEBI" id="CHEBI:15378"/>
        <dbReference type="ChEBI" id="CHEBI:67139"/>
        <dbReference type="ChEBI" id="CHEBI:537519"/>
        <dbReference type="EC" id="4.3.3.7"/>
    </reaction>
</comment>
<sequence>MSVDFGYVLTAMVTPFDREGRLDLAQAKRLARYLVENGSDGVVVAGTTGESPTLTKEEKIALFTAVTEEIGGRATVIAGTGSNDTAQSVELTKAAEKAGVDAIMVVAPYYNKPSQEGLYRHFRTIAESTNLPVMLYNVPGRTAVNILPATVARLAQDVPNIVAIKEASGNLDQVSELRRILPDDFAIYSGDDALTLPILALGGRGVVSVVSHLVGKRLKEMISSYYSGNVTLAAKIHRELYPLMKGMFITTNPVPVKAALNLLGINVGPPRLPLVEANQAEKEKLAELLREAGLL</sequence>
<dbReference type="PROSITE" id="PS00665">
    <property type="entry name" value="DHDPS_1"/>
    <property type="match status" value="1"/>
</dbReference>
<comment type="caution">
    <text evidence="12">Was originally thought to be a dihydrodipicolinate synthase (DHDPS), catalyzing the condensation of (S)-aspartate-beta-semialdehyde [(S)-ASA] and pyruvate to dihydrodipicolinate (DHDP). However, it was shown in E.coli that the product of the enzymatic reaction is not dihydrodipicolinate but in fact (4S)-4-hydroxy-2,3,4,5-tetrahydro-(2S)-dipicolinic acid (HTPA), and that the consecutive dehydration reaction leading to DHDP is not spontaneous but catalyzed by DapB.</text>
</comment>
<dbReference type="PROSITE" id="PS00666">
    <property type="entry name" value="DHDPS_2"/>
    <property type="match status" value="1"/>
</dbReference>
<evidence type="ECO:0000256" key="1">
    <source>
        <dbReference type="ARBA" id="ARBA00003294"/>
    </source>
</evidence>
<dbReference type="Pfam" id="PF00701">
    <property type="entry name" value="DHDPS"/>
    <property type="match status" value="1"/>
</dbReference>
<feature type="binding site" evidence="12 15">
    <location>
        <position position="48"/>
    </location>
    <ligand>
        <name>pyruvate</name>
        <dbReference type="ChEBI" id="CHEBI:15361"/>
    </ligand>
</feature>
<dbReference type="Gene3D" id="3.20.20.70">
    <property type="entry name" value="Aldolase class I"/>
    <property type="match status" value="1"/>
</dbReference>
<keyword evidence="6 12" id="KW-0028">Amino-acid biosynthesis</keyword>
<dbReference type="EC" id="4.3.3.7" evidence="4 12"/>
<evidence type="ECO:0000256" key="7">
    <source>
        <dbReference type="ARBA" id="ARBA00022915"/>
    </source>
</evidence>
<feature type="site" description="Part of a proton relay during catalysis" evidence="12">
    <location>
        <position position="110"/>
    </location>
</feature>
<feature type="binding site" evidence="12 15">
    <location>
        <position position="207"/>
    </location>
    <ligand>
        <name>pyruvate</name>
        <dbReference type="ChEBI" id="CHEBI:15361"/>
    </ligand>
</feature>
<dbReference type="eggNOG" id="COG0329">
    <property type="taxonomic scope" value="Bacteria"/>
</dbReference>
<comment type="pathway">
    <text evidence="2 12">Amino-acid biosynthesis; L-lysine biosynthesis via DAP pathway; (S)-tetrahydrodipicolinate from L-aspartate: step 3/4.</text>
</comment>
<dbReference type="SMART" id="SM01130">
    <property type="entry name" value="DHDPS"/>
    <property type="match status" value="1"/>
</dbReference>
<evidence type="ECO:0000256" key="9">
    <source>
        <dbReference type="ARBA" id="ARBA00023239"/>
    </source>
</evidence>
<dbReference type="SUPFAM" id="SSF51569">
    <property type="entry name" value="Aldolase"/>
    <property type="match status" value="1"/>
</dbReference>
<dbReference type="AlphaFoldDB" id="C9RB84"/>
<dbReference type="HOGENOM" id="CLU_049343_7_1_9"/>
<dbReference type="OrthoDB" id="9782828at2"/>
<evidence type="ECO:0000256" key="2">
    <source>
        <dbReference type="ARBA" id="ARBA00005120"/>
    </source>
</evidence>
<dbReference type="GO" id="GO:0005829">
    <property type="term" value="C:cytosol"/>
    <property type="evidence" value="ECO:0007669"/>
    <property type="project" value="TreeGrafter"/>
</dbReference>
<dbReference type="InterPro" id="IPR013785">
    <property type="entry name" value="Aldolase_TIM"/>
</dbReference>
<evidence type="ECO:0000256" key="12">
    <source>
        <dbReference type="HAMAP-Rule" id="MF_00418"/>
    </source>
</evidence>
<dbReference type="PANTHER" id="PTHR12128:SF66">
    <property type="entry name" value="4-HYDROXY-2-OXOGLUTARATE ALDOLASE, MITOCHONDRIAL"/>
    <property type="match status" value="1"/>
</dbReference>
<keyword evidence="8 12" id="KW-0457">Lysine biosynthesis</keyword>
<dbReference type="EMBL" id="CP001785">
    <property type="protein sequence ID" value="ACX51511.1"/>
    <property type="molecule type" value="Genomic_DNA"/>
</dbReference>
<keyword evidence="5 12" id="KW-0963">Cytoplasm</keyword>
<feature type="active site" description="Schiff-base intermediate with substrate" evidence="12 14">
    <location>
        <position position="165"/>
    </location>
</feature>
<evidence type="ECO:0000256" key="4">
    <source>
        <dbReference type="ARBA" id="ARBA00012086"/>
    </source>
</evidence>
<dbReference type="CDD" id="cd00950">
    <property type="entry name" value="DHDPS"/>
    <property type="match status" value="1"/>
</dbReference>
<dbReference type="InterPro" id="IPR020625">
    <property type="entry name" value="Schiff_base-form_aldolases_AS"/>
</dbReference>
<dbReference type="NCBIfam" id="TIGR00674">
    <property type="entry name" value="dapA"/>
    <property type="match status" value="1"/>
</dbReference>
<dbReference type="PANTHER" id="PTHR12128">
    <property type="entry name" value="DIHYDRODIPICOLINATE SYNTHASE"/>
    <property type="match status" value="1"/>
</dbReference>
<evidence type="ECO:0000256" key="15">
    <source>
        <dbReference type="PIRSR" id="PIRSR001365-2"/>
    </source>
</evidence>
<dbReference type="GO" id="GO:0019877">
    <property type="term" value="P:diaminopimelate biosynthetic process"/>
    <property type="evidence" value="ECO:0007669"/>
    <property type="project" value="UniProtKB-UniRule"/>
</dbReference>
<evidence type="ECO:0000313" key="17">
    <source>
        <dbReference type="Proteomes" id="UP000002620"/>
    </source>
</evidence>
<reference evidence="16 17" key="1">
    <citation type="submission" date="2009-10" db="EMBL/GenBank/DDBJ databases">
        <title>Complete sequence of chromosome of Ammonifex degensii KC4.</title>
        <authorList>
            <consortium name="US DOE Joint Genome Institute"/>
            <person name="Kerfeld C."/>
            <person name="Goodner B."/>
            <person name="Huber H."/>
            <person name="Stetter K."/>
            <person name="Lucas S."/>
            <person name="Copeland A."/>
            <person name="Lapidus A."/>
            <person name="Glavina del Rio T."/>
            <person name="Dalin E."/>
            <person name="Tice H."/>
            <person name="Bruce D."/>
            <person name="Goodwin L."/>
            <person name="Pitluck S."/>
            <person name="Saunders E."/>
            <person name="Brettin T."/>
            <person name="Detter J.C."/>
            <person name="Han C."/>
            <person name="Larimer F."/>
            <person name="Land M."/>
            <person name="Hauser L."/>
            <person name="Kyrpides N."/>
            <person name="Ovchinnikova G."/>
            <person name="Richardson P."/>
        </authorList>
    </citation>
    <scope>NUCLEOTIDE SEQUENCE [LARGE SCALE GENOMIC DNA]</scope>
    <source>
        <strain evidence="17">DSM 10501 / KC4</strain>
    </source>
</reference>
<keyword evidence="9 12" id="KW-0456">Lyase</keyword>
<comment type="function">
    <text evidence="1 12">Catalyzes the condensation of (S)-aspartate-beta-semialdehyde [(S)-ASA] and pyruvate to 4-hydroxy-tetrahydrodipicolinate (HTPA).</text>
</comment>
<dbReference type="InterPro" id="IPR002220">
    <property type="entry name" value="DapA-like"/>
</dbReference>
<dbReference type="GO" id="GO:0009089">
    <property type="term" value="P:lysine biosynthetic process via diaminopimelate"/>
    <property type="evidence" value="ECO:0007669"/>
    <property type="project" value="UniProtKB-UniRule"/>
</dbReference>
<dbReference type="InterPro" id="IPR020624">
    <property type="entry name" value="Schiff_base-form_aldolases_CS"/>
</dbReference>
<proteinExistence type="inferred from homology"/>
<dbReference type="InterPro" id="IPR005263">
    <property type="entry name" value="DapA"/>
</dbReference>
<feature type="active site" description="Proton donor/acceptor" evidence="12 14">
    <location>
        <position position="136"/>
    </location>
</feature>
<keyword evidence="17" id="KW-1185">Reference proteome</keyword>
<evidence type="ECO:0000256" key="11">
    <source>
        <dbReference type="ARBA" id="ARBA00047836"/>
    </source>
</evidence>
<comment type="similarity">
    <text evidence="3 12 13">Belongs to the DapA family.</text>
</comment>
<dbReference type="STRING" id="429009.Adeg_0351"/>
<comment type="subcellular location">
    <subcellularLocation>
        <location evidence="12">Cytoplasm</location>
    </subcellularLocation>
</comment>
<evidence type="ECO:0000256" key="14">
    <source>
        <dbReference type="PIRSR" id="PIRSR001365-1"/>
    </source>
</evidence>
<evidence type="ECO:0000256" key="3">
    <source>
        <dbReference type="ARBA" id="ARBA00007592"/>
    </source>
</evidence>
<organism evidence="16 17">
    <name type="scientific">Ammonifex degensii (strain DSM 10501 / KC4)</name>
    <dbReference type="NCBI Taxonomy" id="429009"/>
    <lineage>
        <taxon>Bacteria</taxon>
        <taxon>Bacillati</taxon>
        <taxon>Bacillota</taxon>
        <taxon>Clostridia</taxon>
        <taxon>Thermoanaerobacterales</taxon>
        <taxon>Thermoanaerobacteraceae</taxon>
        <taxon>Ammonifex</taxon>
    </lineage>
</organism>
<dbReference type="UniPathway" id="UPA00034">
    <property type="reaction ID" value="UER00017"/>
</dbReference>
<accession>C9RB84</accession>
<evidence type="ECO:0000256" key="8">
    <source>
        <dbReference type="ARBA" id="ARBA00023154"/>
    </source>
</evidence>
<evidence type="ECO:0000313" key="16">
    <source>
        <dbReference type="EMBL" id="ACX51511.1"/>
    </source>
</evidence>
<evidence type="ECO:0000256" key="6">
    <source>
        <dbReference type="ARBA" id="ARBA00022605"/>
    </source>
</evidence>
<gene>
    <name evidence="12" type="primary">dapA</name>
    <name evidence="16" type="ordered locus">Adeg_0351</name>
</gene>
<name>C9RB84_AMMDK</name>
<dbReference type="Proteomes" id="UP000002620">
    <property type="component" value="Chromosome"/>
</dbReference>